<evidence type="ECO:0000256" key="9">
    <source>
        <dbReference type="ARBA" id="ARBA00022884"/>
    </source>
</evidence>
<dbReference type="GO" id="GO:0005524">
    <property type="term" value="F:ATP binding"/>
    <property type="evidence" value="ECO:0007669"/>
    <property type="project" value="UniProtKB-KW"/>
</dbReference>
<evidence type="ECO:0000313" key="14">
    <source>
        <dbReference type="Proteomes" id="UP001054857"/>
    </source>
</evidence>
<dbReference type="GO" id="GO:0016787">
    <property type="term" value="F:hydrolase activity"/>
    <property type="evidence" value="ECO:0007669"/>
    <property type="project" value="UniProtKB-KW"/>
</dbReference>
<evidence type="ECO:0000256" key="10">
    <source>
        <dbReference type="ARBA" id="ARBA00023158"/>
    </source>
</evidence>
<evidence type="ECO:0000256" key="3">
    <source>
        <dbReference type="ARBA" id="ARBA00012552"/>
    </source>
</evidence>
<keyword evidence="8" id="KW-0067">ATP-binding</keyword>
<accession>A0AAD3HSC7</accession>
<comment type="similarity">
    <text evidence="2">Belongs to the DNA2/NAM7 helicase family. SDE3 subfamily.</text>
</comment>
<keyword evidence="5" id="KW-0547">Nucleotide-binding</keyword>
<evidence type="ECO:0000256" key="1">
    <source>
        <dbReference type="ARBA" id="ARBA00004331"/>
    </source>
</evidence>
<dbReference type="CDD" id="cd18808">
    <property type="entry name" value="SF1_C_Upf1"/>
    <property type="match status" value="1"/>
</dbReference>
<dbReference type="FunFam" id="3.40.50.300:FF:000608">
    <property type="entry name" value="Mov10 RISC complex RNA helicase"/>
    <property type="match status" value="1"/>
</dbReference>
<evidence type="ECO:0000256" key="8">
    <source>
        <dbReference type="ARBA" id="ARBA00022840"/>
    </source>
</evidence>
<keyword evidence="10" id="KW-0943">RNA-mediated gene silencing</keyword>
<keyword evidence="6" id="KW-0378">Hydrolase</keyword>
<keyword evidence="9" id="KW-0694">RNA-binding</keyword>
<comment type="subcellular location">
    <subcellularLocation>
        <location evidence="1">Cytoplasm</location>
        <location evidence="1">Cytoplasmic ribonucleoprotein granule</location>
    </subcellularLocation>
</comment>
<evidence type="ECO:0000256" key="4">
    <source>
        <dbReference type="ARBA" id="ARBA00022490"/>
    </source>
</evidence>
<dbReference type="PANTHER" id="PTHR45418">
    <property type="entry name" value="CANCER/TESTIS ANTIGEN 55"/>
    <property type="match status" value="1"/>
</dbReference>
<keyword evidence="14" id="KW-1185">Reference proteome</keyword>
<dbReference type="Pfam" id="PF13087">
    <property type="entry name" value="AAA_12"/>
    <property type="match status" value="1"/>
</dbReference>
<dbReference type="EC" id="3.6.4.13" evidence="3"/>
<evidence type="ECO:0000259" key="12">
    <source>
        <dbReference type="Pfam" id="PF13087"/>
    </source>
</evidence>
<keyword evidence="4" id="KW-0963">Cytoplasm</keyword>
<feature type="non-terminal residue" evidence="13">
    <location>
        <position position="1"/>
    </location>
</feature>
<keyword evidence="7" id="KW-0347">Helicase</keyword>
<evidence type="ECO:0000256" key="11">
    <source>
        <dbReference type="ARBA" id="ARBA00047984"/>
    </source>
</evidence>
<evidence type="ECO:0000256" key="5">
    <source>
        <dbReference type="ARBA" id="ARBA00022741"/>
    </source>
</evidence>
<comment type="catalytic activity">
    <reaction evidence="11">
        <text>ATP + H2O = ADP + phosphate + H(+)</text>
        <dbReference type="Rhea" id="RHEA:13065"/>
        <dbReference type="ChEBI" id="CHEBI:15377"/>
        <dbReference type="ChEBI" id="CHEBI:15378"/>
        <dbReference type="ChEBI" id="CHEBI:30616"/>
        <dbReference type="ChEBI" id="CHEBI:43474"/>
        <dbReference type="ChEBI" id="CHEBI:456216"/>
        <dbReference type="EC" id="3.6.4.13"/>
    </reaction>
</comment>
<organism evidence="13 14">
    <name type="scientific">Astrephomene gubernaculifera</name>
    <dbReference type="NCBI Taxonomy" id="47775"/>
    <lineage>
        <taxon>Eukaryota</taxon>
        <taxon>Viridiplantae</taxon>
        <taxon>Chlorophyta</taxon>
        <taxon>core chlorophytes</taxon>
        <taxon>Chlorophyceae</taxon>
        <taxon>CS clade</taxon>
        <taxon>Chlamydomonadales</taxon>
        <taxon>Astrephomenaceae</taxon>
        <taxon>Astrephomene</taxon>
    </lineage>
</organism>
<dbReference type="InterPro" id="IPR041679">
    <property type="entry name" value="DNA2/NAM7-like_C"/>
</dbReference>
<dbReference type="GO" id="GO:0036464">
    <property type="term" value="C:cytoplasmic ribonucleoprotein granule"/>
    <property type="evidence" value="ECO:0007669"/>
    <property type="project" value="UniProtKB-SubCell"/>
</dbReference>
<comment type="caution">
    <text evidence="13">The sequence shown here is derived from an EMBL/GenBank/DDBJ whole genome shotgun (WGS) entry which is preliminary data.</text>
</comment>
<protein>
    <recommendedName>
        <fullName evidence="3">RNA helicase</fullName>
        <ecNumber evidence="3">3.6.4.13</ecNumber>
    </recommendedName>
</protein>
<dbReference type="GO" id="GO:0003723">
    <property type="term" value="F:RNA binding"/>
    <property type="evidence" value="ECO:0007669"/>
    <property type="project" value="UniProtKB-KW"/>
</dbReference>
<dbReference type="SUPFAM" id="SSF52540">
    <property type="entry name" value="P-loop containing nucleoside triphosphate hydrolases"/>
    <property type="match status" value="1"/>
</dbReference>
<sequence>SRGVGLQPPSFRSPYMTKLLNNYRSHPAILRVPNAAFYRDELRTAAPMMEVNSMLLWEGLPNDRVPLLMHHLVGKDEQEANSPSWQNLLEARQVVEYVRALLGMRGGRKVEGRDIGIISPYKKQVQRIRALLKELAHYIKVGSVEEFQGQERRIIIISTVRSSDEYLEFDSRHRLGFLANPKRFNVAITRAKALVIVVGNAQILSHDRYWRALLRYLHPAHAIIGQPLPASVTERLEAIPGPEDILGDDDGEEG</sequence>
<dbReference type="Gene3D" id="3.40.50.300">
    <property type="entry name" value="P-loop containing nucleotide triphosphate hydrolases"/>
    <property type="match status" value="1"/>
</dbReference>
<name>A0AAD3HSC7_9CHLO</name>
<feature type="non-terminal residue" evidence="13">
    <location>
        <position position="254"/>
    </location>
</feature>
<dbReference type="AlphaFoldDB" id="A0AAD3HSC7"/>
<dbReference type="Proteomes" id="UP001054857">
    <property type="component" value="Unassembled WGS sequence"/>
</dbReference>
<proteinExistence type="inferred from homology"/>
<dbReference type="InterPro" id="IPR027417">
    <property type="entry name" value="P-loop_NTPase"/>
</dbReference>
<evidence type="ECO:0000256" key="6">
    <source>
        <dbReference type="ARBA" id="ARBA00022801"/>
    </source>
</evidence>
<evidence type="ECO:0000313" key="13">
    <source>
        <dbReference type="EMBL" id="GFR52024.1"/>
    </source>
</evidence>
<feature type="domain" description="DNA2/NAM7 helicase-like C-terminal" evidence="12">
    <location>
        <begin position="17"/>
        <end position="201"/>
    </location>
</feature>
<dbReference type="EMBL" id="BMAR01000057">
    <property type="protein sequence ID" value="GFR52024.1"/>
    <property type="molecule type" value="Genomic_DNA"/>
</dbReference>
<gene>
    <name evidence="13" type="ORF">Agub_g14448</name>
</gene>
<evidence type="ECO:0000256" key="7">
    <source>
        <dbReference type="ARBA" id="ARBA00022806"/>
    </source>
</evidence>
<dbReference type="InterPro" id="IPR047187">
    <property type="entry name" value="SF1_C_Upf1"/>
</dbReference>
<dbReference type="GO" id="GO:0031047">
    <property type="term" value="P:regulatory ncRNA-mediated gene silencing"/>
    <property type="evidence" value="ECO:0007669"/>
    <property type="project" value="UniProtKB-KW"/>
</dbReference>
<dbReference type="PANTHER" id="PTHR45418:SF1">
    <property type="entry name" value="CANCER_TESTIS ANTIGEN 55"/>
    <property type="match status" value="1"/>
</dbReference>
<dbReference type="GO" id="GO:0003724">
    <property type="term" value="F:RNA helicase activity"/>
    <property type="evidence" value="ECO:0007669"/>
    <property type="project" value="UniProtKB-EC"/>
</dbReference>
<reference evidence="13 14" key="1">
    <citation type="journal article" date="2021" name="Sci. Rep.">
        <title>Genome sequencing of the multicellular alga Astrephomene provides insights into convergent evolution of germ-soma differentiation.</title>
        <authorList>
            <person name="Yamashita S."/>
            <person name="Yamamoto K."/>
            <person name="Matsuzaki R."/>
            <person name="Suzuki S."/>
            <person name="Yamaguchi H."/>
            <person name="Hirooka S."/>
            <person name="Minakuchi Y."/>
            <person name="Miyagishima S."/>
            <person name="Kawachi M."/>
            <person name="Toyoda A."/>
            <person name="Nozaki H."/>
        </authorList>
    </citation>
    <scope>NUCLEOTIDE SEQUENCE [LARGE SCALE GENOMIC DNA]</scope>
    <source>
        <strain evidence="13 14">NIES-4017</strain>
    </source>
</reference>
<evidence type="ECO:0000256" key="2">
    <source>
        <dbReference type="ARBA" id="ARBA00005601"/>
    </source>
</evidence>